<dbReference type="Pfam" id="PF13585">
    <property type="entry name" value="CHU_C"/>
    <property type="match status" value="1"/>
</dbReference>
<proteinExistence type="predicted"/>
<sequence>MIFNNFYHQTKHKSSLLKKAVFSFLLILLASNNLFSQRDTEHWFAPMKQSGFTDSNQQALFLSTDAMTPFSVTIYNNNIVIGTVTISKGNPQTFNVAKDMMMTDLQAGAFATTSRGLYVKGEKPFFCTFRFSVDKHGEILTSKGKAGIGTKFYTAYAPLSVTNSSFNFTTGVLATEDNTTVTVSGYNPIVQFSNGTTGASNPSMTFTLNKGQSYVIEGNGNVVGNLTGFIGAKIIANKPISVTNGNFEGQHTSIGNGGGGLDIYMDQSIPVERLGDEYVVMKGMAPLSYELEGAVVVATENNTQVYVNDETTPIATLNEGQFYRIGSTSFISQNFSGHYNMRIKSTKKIYVFQLMSGGTTGTYYNTGGANYIPPLNCFLPKKIDEIGLINTMPYFTPITPTVRLNIITEAGATVTVNGTVLAGVQGPYPVTGNTNWESYSVSSVTGNITVQSTKAVTAGIAAGHEAVGYGGYFAGFSSIPVIAKKNGNCIPGMILEVDDSYATYQWNFNGNPIPGATTNTYSPTQSGNYTATVSVGGSCPPATTPVFEVVAPPQIPSLLTDQEICIDERITLDAGSGFQSYEWSTGATTQSISNVGVGEYWVILGHNGCFSTQKVSVKAAPNPVIKNIDVQNNNVTVTAIGGKAPYLYSKDNVNWQTSNVFNNVPNGQNRFYVKDEFNCEPVSVEMTIINVINAITPNGDHINDLISYADLAYKKDLSFSVYDRYGNNVFKGTAFNNYTWDGKFSNKKMLTGTYWYEISWKEPHLQNTLVKYTGWILLKNTN</sequence>
<evidence type="ECO:0000313" key="2">
    <source>
        <dbReference type="EMBL" id="REC53511.1"/>
    </source>
</evidence>
<gene>
    <name evidence="2" type="ORF">DRF62_13385</name>
</gene>
<protein>
    <submittedName>
        <fullName evidence="2">Gliding motility-associated C-terminal domain-containing protein</fullName>
    </submittedName>
</protein>
<dbReference type="InterPro" id="IPR035234">
    <property type="entry name" value="IgGFc-bd_N"/>
</dbReference>
<dbReference type="Pfam" id="PF17517">
    <property type="entry name" value="IgGFc_binding"/>
    <property type="match status" value="1"/>
</dbReference>
<reference evidence="2 3" key="1">
    <citation type="journal article" date="2006" name="Int. J. Syst. Evol. Microbiol.">
        <title>Chryseobacterium piscium sp. nov., isolated from fish of the South Atlantic Ocean off South Africa.</title>
        <authorList>
            <person name="de Beer H."/>
            <person name="Hugo C.J."/>
            <person name="Jooste P.J."/>
            <person name="Vancanneyt M."/>
            <person name="Coenye T."/>
            <person name="Vandamme P."/>
        </authorList>
    </citation>
    <scope>NUCLEOTIDE SEQUENCE [LARGE SCALE GENOMIC DNA]</scope>
    <source>
        <strain evidence="2 3">CCUG 51923</strain>
    </source>
</reference>
<feature type="domain" description="IgGFc-binding protein N-terminal" evidence="1">
    <location>
        <begin position="148"/>
        <end position="459"/>
    </location>
</feature>
<evidence type="ECO:0000259" key="1">
    <source>
        <dbReference type="Pfam" id="PF17517"/>
    </source>
</evidence>
<dbReference type="AlphaFoldDB" id="A0A3D9BJI9"/>
<keyword evidence="3" id="KW-1185">Reference proteome</keyword>
<dbReference type="Proteomes" id="UP000256512">
    <property type="component" value="Unassembled WGS sequence"/>
</dbReference>
<name>A0A3D9BJI9_9FLAO</name>
<organism evidence="2 3">
    <name type="scientific">Chryseobacterium piscium</name>
    <dbReference type="NCBI Taxonomy" id="333702"/>
    <lineage>
        <taxon>Bacteria</taxon>
        <taxon>Pseudomonadati</taxon>
        <taxon>Bacteroidota</taxon>
        <taxon>Flavobacteriia</taxon>
        <taxon>Flavobacteriales</taxon>
        <taxon>Weeksellaceae</taxon>
        <taxon>Chryseobacterium group</taxon>
        <taxon>Chryseobacterium</taxon>
    </lineage>
</organism>
<dbReference type="EMBL" id="QNVS01000043">
    <property type="protein sequence ID" value="REC53511.1"/>
    <property type="molecule type" value="Genomic_DNA"/>
</dbReference>
<dbReference type="InterPro" id="IPR026341">
    <property type="entry name" value="T9SS_type_B"/>
</dbReference>
<dbReference type="NCBIfam" id="TIGR04131">
    <property type="entry name" value="Bac_Flav_CTERM"/>
    <property type="match status" value="1"/>
</dbReference>
<accession>A0A3D9BJI9</accession>
<evidence type="ECO:0000313" key="3">
    <source>
        <dbReference type="Proteomes" id="UP000256512"/>
    </source>
</evidence>
<comment type="caution">
    <text evidence="2">The sequence shown here is derived from an EMBL/GenBank/DDBJ whole genome shotgun (WGS) entry which is preliminary data.</text>
</comment>